<feature type="transmembrane region" description="Helical" evidence="7">
    <location>
        <begin position="559"/>
        <end position="579"/>
    </location>
</feature>
<feature type="transmembrane region" description="Helical" evidence="7">
    <location>
        <begin position="308"/>
        <end position="331"/>
    </location>
</feature>
<keyword evidence="5 7" id="KW-0472">Membrane</keyword>
<evidence type="ECO:0000256" key="1">
    <source>
        <dbReference type="ARBA" id="ARBA00004651"/>
    </source>
</evidence>
<feature type="transmembrane region" description="Helical" evidence="7">
    <location>
        <begin position="710"/>
        <end position="737"/>
    </location>
</feature>
<dbReference type="GO" id="GO:0005886">
    <property type="term" value="C:plasma membrane"/>
    <property type="evidence" value="ECO:0007669"/>
    <property type="project" value="UniProtKB-SubCell"/>
</dbReference>
<feature type="region of interest" description="Disordered" evidence="6">
    <location>
        <begin position="948"/>
        <end position="976"/>
    </location>
</feature>
<feature type="transmembrane region" description="Helical" evidence="7">
    <location>
        <begin position="591"/>
        <end position="612"/>
    </location>
</feature>
<dbReference type="PRINTS" id="PR00702">
    <property type="entry name" value="ACRIFLAVINRP"/>
</dbReference>
<keyword evidence="10" id="KW-1185">Reference proteome</keyword>
<evidence type="ECO:0000256" key="2">
    <source>
        <dbReference type="ARBA" id="ARBA00022475"/>
    </source>
</evidence>
<feature type="transmembrane region" description="Helical" evidence="7">
    <location>
        <begin position="669"/>
        <end position="698"/>
    </location>
</feature>
<dbReference type="EMBL" id="CP031423">
    <property type="protein sequence ID" value="AZS37947.1"/>
    <property type="molecule type" value="Genomic_DNA"/>
</dbReference>
<dbReference type="CDD" id="cd00267">
    <property type="entry name" value="ABC_ATPase"/>
    <property type="match status" value="1"/>
</dbReference>
<dbReference type="PANTHER" id="PTHR33406">
    <property type="entry name" value="MEMBRANE PROTEIN MJ1562-RELATED"/>
    <property type="match status" value="1"/>
</dbReference>
<name>A0A3S9WD80_9MICO</name>
<dbReference type="InterPro" id="IPR001036">
    <property type="entry name" value="Acrflvin-R"/>
</dbReference>
<dbReference type="AlphaFoldDB" id="A0A3S9WD80"/>
<gene>
    <name evidence="9" type="primary">ydfJ_3</name>
    <name evidence="9" type="ORF">CVS47_02597</name>
</gene>
<dbReference type="InterPro" id="IPR004869">
    <property type="entry name" value="MMPL_dom"/>
</dbReference>
<feature type="compositionally biased region" description="Basic and acidic residues" evidence="6">
    <location>
        <begin position="966"/>
        <end position="976"/>
    </location>
</feature>
<keyword evidence="2" id="KW-1003">Cell membrane</keyword>
<feature type="transmembrane region" description="Helical" evidence="7">
    <location>
        <begin position="624"/>
        <end position="648"/>
    </location>
</feature>
<evidence type="ECO:0000256" key="3">
    <source>
        <dbReference type="ARBA" id="ARBA00022692"/>
    </source>
</evidence>
<evidence type="ECO:0000256" key="4">
    <source>
        <dbReference type="ARBA" id="ARBA00022989"/>
    </source>
</evidence>
<evidence type="ECO:0000256" key="5">
    <source>
        <dbReference type="ARBA" id="ARBA00023136"/>
    </source>
</evidence>
<organism evidence="9 10">
    <name type="scientific">Microbacterium lemovicicum</name>
    <dbReference type="NCBI Taxonomy" id="1072463"/>
    <lineage>
        <taxon>Bacteria</taxon>
        <taxon>Bacillati</taxon>
        <taxon>Actinomycetota</taxon>
        <taxon>Actinomycetes</taxon>
        <taxon>Micrococcales</taxon>
        <taxon>Microbacteriaceae</taxon>
        <taxon>Microbacterium</taxon>
    </lineage>
</organism>
<dbReference type="InterPro" id="IPR050545">
    <property type="entry name" value="Mycobact_MmpL"/>
</dbReference>
<dbReference type="Gene3D" id="1.20.1640.10">
    <property type="entry name" value="Multidrug efflux transporter AcrB transmembrane domain"/>
    <property type="match status" value="2"/>
</dbReference>
<feature type="transmembrane region" description="Helical" evidence="7">
    <location>
        <begin position="404"/>
        <end position="428"/>
    </location>
</feature>
<evidence type="ECO:0000313" key="10">
    <source>
        <dbReference type="Proteomes" id="UP000276888"/>
    </source>
</evidence>
<sequence>MSTLLYALGRWSYRHPWRVLVSWLVLLALVGGGVALLAKGTDNSFAIPGTEAQEGIQLLERTFPQASGTSAQLIVVTADGDSIDADPYRSDIAAAITDLQGLDRVAAVQDPFDDMVTGLVSDDDRAAIVRLQFDGQASDVPTGTETALQDAAQSLRDDLPAGSRVAVGGDLFSSSVPALSITEAVGILIALFVLIIVFRSLVVAWFPLVSALIGVGLAIALIYISTAFATISSTTPLLAIMLGLAVGIDYALFIVARHQDQVRAGMSPEESAARATGTAGSAVVFAGITVLIALIGLSFAGIPFLTTMGLAAAVAVAISVVVAITLTPALLGFARGRVAGWGHGMLRSGVGPRRGRRGAGPAGASEEDVHDEEAGDDEAGADEPAAVIPLKTNRWVALVTRHPIVTTVSVVLLLAIAAIPAASLRLALPNAGVQPPSSEARQAYDLTAEYFGPGSNGPLIMTGTIVTSTDPLTLMTDLGSEIEKIPGVKEVALSTPNETIDTGLIQIVPATAPDDPATAELVRTLRAQHDRLLDEYGVDLKVTGFTAVGIDISDRLGAALVPFGVFVVGLSLLLLTMVFRSIWVPLKAAVGYLLSVAASFGVVAAVFEWGWFADLLHVTREGPVISFMPIILMGVLFGLAMDYEVFLVSRMREDYVHARRAAGRGGRDIAVAAVRSGFTASARVVTAAAVIMFAVFAAFVPEGDSSIKPIALGLAVGIAVDAFLVRMTLVPAVMTLLGDKAWWMPRWLDRVLPHFDIEGEAVERELSLRAWPEPDTRSIAVAAGLGLTEQGITLYEDVALRLDPGETLIVTGAGRRSIRALLLTIAGRLSPTDGALKVAGHLLPERAAWTRSHVGVALLGEDDDASPDVLLRRAFAGRPTLVVIDGLDLVTDPAARDQVAATLRDAVLVARGEDRTLTVVAGGENGERVALLVGEAMHTPVDLLDLRLPPRRDIPAPTGTAPSPAHDADLTTEVHA</sequence>
<evidence type="ECO:0000259" key="8">
    <source>
        <dbReference type="PROSITE" id="PS50156"/>
    </source>
</evidence>
<feature type="transmembrane region" description="Helical" evidence="7">
    <location>
        <begin position="20"/>
        <end position="38"/>
    </location>
</feature>
<evidence type="ECO:0000256" key="6">
    <source>
        <dbReference type="SAM" id="MobiDB-lite"/>
    </source>
</evidence>
<protein>
    <submittedName>
        <fullName evidence="9">Membrane protein YdfJ</fullName>
    </submittedName>
</protein>
<dbReference type="OrthoDB" id="7051771at2"/>
<accession>A0A3S9WD80</accession>
<dbReference type="RefSeq" id="WP_127096439.1">
    <property type="nucleotide sequence ID" value="NZ_CP031423.1"/>
</dbReference>
<dbReference type="KEGG" id="mlv:CVS47_02597"/>
<dbReference type="Proteomes" id="UP000276888">
    <property type="component" value="Chromosome"/>
</dbReference>
<reference evidence="9 10" key="1">
    <citation type="submission" date="2018-08" db="EMBL/GenBank/DDBJ databases">
        <title>Microbacterium lemovicicum sp. nov., a bacterium isolated from a natural uranium-rich soil.</title>
        <authorList>
            <person name="ORTET P."/>
        </authorList>
    </citation>
    <scope>NUCLEOTIDE SEQUENCE [LARGE SCALE GENOMIC DNA]</scope>
    <source>
        <strain evidence="9 10">Viu22</strain>
    </source>
</reference>
<keyword evidence="4 7" id="KW-1133">Transmembrane helix</keyword>
<feature type="transmembrane region" description="Helical" evidence="7">
    <location>
        <begin position="237"/>
        <end position="256"/>
    </location>
</feature>
<dbReference type="Pfam" id="PF03176">
    <property type="entry name" value="MMPL"/>
    <property type="match status" value="2"/>
</dbReference>
<dbReference type="PANTHER" id="PTHR33406:SF13">
    <property type="entry name" value="MEMBRANE PROTEIN YDFJ"/>
    <property type="match status" value="1"/>
</dbReference>
<feature type="compositionally biased region" description="Acidic residues" evidence="6">
    <location>
        <begin position="365"/>
        <end position="381"/>
    </location>
</feature>
<feature type="region of interest" description="Disordered" evidence="6">
    <location>
        <begin position="350"/>
        <end position="383"/>
    </location>
</feature>
<dbReference type="InterPro" id="IPR000731">
    <property type="entry name" value="SSD"/>
</dbReference>
<feature type="transmembrane region" description="Helical" evidence="7">
    <location>
        <begin position="205"/>
        <end position="231"/>
    </location>
</feature>
<dbReference type="GO" id="GO:0022857">
    <property type="term" value="F:transmembrane transporter activity"/>
    <property type="evidence" value="ECO:0007669"/>
    <property type="project" value="InterPro"/>
</dbReference>
<feature type="domain" description="SSD" evidence="8">
    <location>
        <begin position="208"/>
        <end position="333"/>
    </location>
</feature>
<evidence type="ECO:0000313" key="9">
    <source>
        <dbReference type="EMBL" id="AZS37947.1"/>
    </source>
</evidence>
<dbReference type="SUPFAM" id="SSF82866">
    <property type="entry name" value="Multidrug efflux transporter AcrB transmembrane domain"/>
    <property type="match status" value="2"/>
</dbReference>
<comment type="subcellular location">
    <subcellularLocation>
        <location evidence="1">Cell membrane</location>
        <topology evidence="1">Multi-pass membrane protein</topology>
    </subcellularLocation>
</comment>
<proteinExistence type="predicted"/>
<dbReference type="PROSITE" id="PS50156">
    <property type="entry name" value="SSD"/>
    <property type="match status" value="1"/>
</dbReference>
<keyword evidence="3 7" id="KW-0812">Transmembrane</keyword>
<feature type="transmembrane region" description="Helical" evidence="7">
    <location>
        <begin position="178"/>
        <end position="198"/>
    </location>
</feature>
<feature type="transmembrane region" description="Helical" evidence="7">
    <location>
        <begin position="277"/>
        <end position="302"/>
    </location>
</feature>
<evidence type="ECO:0000256" key="7">
    <source>
        <dbReference type="SAM" id="Phobius"/>
    </source>
</evidence>